<evidence type="ECO:0000313" key="1">
    <source>
        <dbReference type="EMBL" id="KKN31145.1"/>
    </source>
</evidence>
<accession>A0A0F9PH28</accession>
<gene>
    <name evidence="1" type="ORF">LCGC14_0826900</name>
</gene>
<organism evidence="1">
    <name type="scientific">marine sediment metagenome</name>
    <dbReference type="NCBI Taxonomy" id="412755"/>
    <lineage>
        <taxon>unclassified sequences</taxon>
        <taxon>metagenomes</taxon>
        <taxon>ecological metagenomes</taxon>
    </lineage>
</organism>
<comment type="caution">
    <text evidence="1">The sequence shown here is derived from an EMBL/GenBank/DDBJ whole genome shotgun (WGS) entry which is preliminary data.</text>
</comment>
<dbReference type="Pfam" id="PF20911">
    <property type="entry name" value="GP7"/>
    <property type="match status" value="1"/>
</dbReference>
<protein>
    <recommendedName>
        <fullName evidence="2">Bacteriophage Mu GpT domain-containing protein</fullName>
    </recommendedName>
</protein>
<dbReference type="EMBL" id="LAZR01002353">
    <property type="protein sequence ID" value="KKN31145.1"/>
    <property type="molecule type" value="Genomic_DNA"/>
</dbReference>
<dbReference type="InterPro" id="IPR048813">
    <property type="entry name" value="GP7-like"/>
</dbReference>
<evidence type="ECO:0008006" key="2">
    <source>
        <dbReference type="Google" id="ProtNLM"/>
    </source>
</evidence>
<name>A0A0F9PH28_9ZZZZ</name>
<reference evidence="1" key="1">
    <citation type="journal article" date="2015" name="Nature">
        <title>Complex archaea that bridge the gap between prokaryotes and eukaryotes.</title>
        <authorList>
            <person name="Spang A."/>
            <person name="Saw J.H."/>
            <person name="Jorgensen S.L."/>
            <person name="Zaremba-Niedzwiedzka K."/>
            <person name="Martijn J."/>
            <person name="Lind A.E."/>
            <person name="van Eijk R."/>
            <person name="Schleper C."/>
            <person name="Guy L."/>
            <person name="Ettema T.J."/>
        </authorList>
    </citation>
    <scope>NUCLEOTIDE SEQUENCE</scope>
</reference>
<proteinExistence type="predicted"/>
<sequence length="355" mass="38958">MATLSHVKIGNIYDLQKFKLPDGSPLLNVVNALAERDDFSKFIPAFPANQGLTHHGLRTITLPQGYVVDVGGSWPASKSAHEPNVEQITTIRSAYKAPSDTFTQESEAVGRQLLKTARIDHVMAINQGVVNMMMVGPTTPAQSGLVGLQQRVPWATYDNKFTWNVGGSGNDLRSCWMMKPGLDTVHFLYNKNHPTLGVEMIDKGEFPEEGLGTSNDEHRWNIWIEFMIQKGIYVRDQRAVKRICNVPCGIDDLPGADLIAAIIEASIVNAPTGGTITMTEANGTKTDLASPWLLFCDERLYAKLVISANDKLKVYTSNKNIYQTDLPMIGTNIIILRMDALNKVIGSGETVVAAS</sequence>
<dbReference type="AlphaFoldDB" id="A0A0F9PH28"/>